<reference evidence="3" key="1">
    <citation type="journal article" date="2012" name="PLoS ONE">
        <title>A Genomic Island in Salmonella enterica ssp. salamae Provides New Insights on the Genealogy of the Locus of Enterocyte Effacement.</title>
        <authorList>
            <person name="Chandry P.S."/>
            <person name="Gladman S."/>
            <person name="Moore S.C."/>
            <person name="Seemann T."/>
            <person name="Crandall K.A."/>
            <person name="Fegan N."/>
        </authorList>
    </citation>
    <scope>NUCLEOTIDE SEQUENCE</scope>
    <source>
        <strain evidence="3">S1296</strain>
    </source>
</reference>
<organism evidence="3">
    <name type="scientific">Salmonella enterica subsp. salamae serovar Sofia</name>
    <dbReference type="NCBI Taxonomy" id="46629"/>
    <lineage>
        <taxon>Bacteria</taxon>
        <taxon>Pseudomonadati</taxon>
        <taxon>Pseudomonadota</taxon>
        <taxon>Gammaproteobacteria</taxon>
        <taxon>Enterobacterales</taxon>
        <taxon>Enterobacteriaceae</taxon>
        <taxon>Salmonella</taxon>
    </lineage>
</organism>
<dbReference type="InterPro" id="IPR007421">
    <property type="entry name" value="Schlafen_AlbA_2_dom"/>
</dbReference>
<evidence type="ECO:0000256" key="1">
    <source>
        <dbReference type="SAM" id="MobiDB-lite"/>
    </source>
</evidence>
<dbReference type="PANTHER" id="PTHR30595:SF6">
    <property type="entry name" value="SCHLAFEN ALBA-2 DOMAIN-CONTAINING PROTEIN"/>
    <property type="match status" value="1"/>
</dbReference>
<dbReference type="Gene3D" id="3.30.950.30">
    <property type="entry name" value="Schlafen, AAA domain"/>
    <property type="match status" value="1"/>
</dbReference>
<gene>
    <name evidence="3" type="ORF">SESS1296_03613</name>
</gene>
<evidence type="ECO:0000313" key="3">
    <source>
        <dbReference type="EMBL" id="AFO66295.1"/>
    </source>
</evidence>
<dbReference type="PANTHER" id="PTHR30595">
    <property type="entry name" value="GLPR-RELATED TRANSCRIPTIONAL REPRESSOR"/>
    <property type="match status" value="1"/>
</dbReference>
<feature type="domain" description="Schlafen AlbA-2" evidence="2">
    <location>
        <begin position="31"/>
        <end position="158"/>
    </location>
</feature>
<protein>
    <submittedName>
        <fullName evidence="3">Putative transcriptional regulator</fullName>
    </submittedName>
</protein>
<feature type="compositionally biased region" description="Polar residues" evidence="1">
    <location>
        <begin position="537"/>
        <end position="571"/>
    </location>
</feature>
<dbReference type="EMBL" id="JQ747523">
    <property type="protein sequence ID" value="AFO66295.1"/>
    <property type="molecule type" value="Genomic_DNA"/>
</dbReference>
<sequence length="705" mass="79817">MRYDVAEHFSARGTSMPLQIKDIIDLQTLVESEQVEFKLAGGKDGKGELPKDFWPTYSAMANGRGGWVVLGVKEQAGKFTPVGIADPEKIKTDLFNQLNDRDRVSANVLRSENDVQQVSLQGTDVLAIHIPQAMRKQKPVHLKKSPFGNTYQRLHEGDRVCDDMTVKRMLAEQIHDSRDNEVLTEHYTFQDDIDLDSLKVYRNLLSANNPQHPYLACEPFELFKMVGGWRKDRETGKEGITLAGVLMFGKWDAIIAAAPNYMVDYQERPEAKTELRWVDRVCPDGTWSGNLFDFYRKVYQKLVADLKVPFTLEEGQRRTDTPVHIALREALVNTLVHADFSDRVSILIVKRPDMFGFRNPGLMRLPLEDVIAGGVSDCRNRLLHQMFLLIGLGEKAGSGMPKIFSGWKSANWRTPKLWEKTFPAQTLLELSTASLIPQHVLDDLHQRFGETFEQLDDFEQVIVATAAIEGWVNHERACQLTTRHSREVTLTLPRLESKGFLVAGGEQKSKYYTLPGVSVMTPDEVFSLGAVVSSTHNEGNSAYNEQRSTHNEGSSTYNEQRSTHNEGNSTYNEKRSTHNEENSTYNAGDDQPASRDEYGRLLNRFIDRPYIDDVDNLTEAFRDSLFTLAAVPRERLRLGDKELMKSVILNVCQGQYISVAALGQILSRNPNALRQQYLKPLVEQGKLKLAFPQYKNDPKQGYSAV</sequence>
<dbReference type="Gene3D" id="3.30.565.60">
    <property type="match status" value="1"/>
</dbReference>
<name>I7D9Q3_SALER</name>
<feature type="compositionally biased region" description="Basic and acidic residues" evidence="1">
    <location>
        <begin position="572"/>
        <end position="581"/>
    </location>
</feature>
<accession>I7D9Q3</accession>
<feature type="region of interest" description="Disordered" evidence="1">
    <location>
        <begin position="537"/>
        <end position="594"/>
    </location>
</feature>
<evidence type="ECO:0000259" key="2">
    <source>
        <dbReference type="Pfam" id="PF04326"/>
    </source>
</evidence>
<proteinExistence type="predicted"/>
<dbReference type="InterPro" id="IPR038461">
    <property type="entry name" value="Schlafen_AlbA_2_dom_sf"/>
</dbReference>
<dbReference type="AlphaFoldDB" id="I7D9Q3"/>
<dbReference type="InterPro" id="IPR038475">
    <property type="entry name" value="RecG_C_sf"/>
</dbReference>
<dbReference type="Pfam" id="PF04326">
    <property type="entry name" value="SLFN_AlbA_2"/>
    <property type="match status" value="1"/>
</dbReference>